<dbReference type="RefSeq" id="WP_184386331.1">
    <property type="nucleotide sequence ID" value="NZ_JACIDJ010000008.1"/>
</dbReference>
<dbReference type="AlphaFoldDB" id="A0A840ADV3"/>
<gene>
    <name evidence="1" type="ORF">GGQ83_003568</name>
</gene>
<dbReference type="Gene3D" id="3.40.50.300">
    <property type="entry name" value="P-loop containing nucleotide triphosphate hydrolases"/>
    <property type="match status" value="1"/>
</dbReference>
<organism evidence="1 2">
    <name type="scientific">Roseococcus suduntuyensis</name>
    <dbReference type="NCBI Taxonomy" id="455361"/>
    <lineage>
        <taxon>Bacteria</taxon>
        <taxon>Pseudomonadati</taxon>
        <taxon>Pseudomonadota</taxon>
        <taxon>Alphaproteobacteria</taxon>
        <taxon>Acetobacterales</taxon>
        <taxon>Roseomonadaceae</taxon>
        <taxon>Roseococcus</taxon>
    </lineage>
</organism>
<name>A0A840ADV3_9PROT</name>
<accession>A0A840ADV3</accession>
<dbReference type="SUPFAM" id="SSF52540">
    <property type="entry name" value="P-loop containing nucleoside triphosphate hydrolases"/>
    <property type="match status" value="1"/>
</dbReference>
<dbReference type="EMBL" id="JACIDJ010000008">
    <property type="protein sequence ID" value="MBB3900098.1"/>
    <property type="molecule type" value="Genomic_DNA"/>
</dbReference>
<proteinExistence type="predicted"/>
<keyword evidence="2" id="KW-1185">Reference proteome</keyword>
<protein>
    <recommendedName>
        <fullName evidence="3">Sulfotransferase family protein</fullName>
    </recommendedName>
</protein>
<comment type="caution">
    <text evidence="1">The sequence shown here is derived from an EMBL/GenBank/DDBJ whole genome shotgun (WGS) entry which is preliminary data.</text>
</comment>
<evidence type="ECO:0008006" key="3">
    <source>
        <dbReference type="Google" id="ProtNLM"/>
    </source>
</evidence>
<reference evidence="1 2" key="1">
    <citation type="submission" date="2020-08" db="EMBL/GenBank/DDBJ databases">
        <title>Genomic Encyclopedia of Type Strains, Phase IV (KMG-IV): sequencing the most valuable type-strain genomes for metagenomic binning, comparative biology and taxonomic classification.</title>
        <authorList>
            <person name="Goeker M."/>
        </authorList>
    </citation>
    <scope>NUCLEOTIDE SEQUENCE [LARGE SCALE GENOMIC DNA]</scope>
    <source>
        <strain evidence="1 2">DSM 19979</strain>
    </source>
</reference>
<evidence type="ECO:0000313" key="2">
    <source>
        <dbReference type="Proteomes" id="UP000553193"/>
    </source>
</evidence>
<dbReference type="InterPro" id="IPR027417">
    <property type="entry name" value="P-loop_NTPase"/>
</dbReference>
<dbReference type="Proteomes" id="UP000553193">
    <property type="component" value="Unassembled WGS sequence"/>
</dbReference>
<sequence>MSRRFAFMHVPKTAGISFTTALRGATEIPGETFGFDRHQFGSFDGFAQLDELSRSLVRMCASDWPREVGFARGHVTLGTLRAAYPRHELLTVLREPRARLVSLWRFWRGQSEADFASWGAWGERTRAARGPLGRFLANPLLATQTDNVLVRLLLAPHPLVPPDGFIPPAADRLLLAAARTALAGFDFVGLVEDRALEERLGRFLDRPVRLGRHNVTRPLPAEWEPVLEQEMTPATLDLLERRSRLDAELWRGVAAGVKLEVGHPEPG</sequence>
<evidence type="ECO:0000313" key="1">
    <source>
        <dbReference type="EMBL" id="MBB3900098.1"/>
    </source>
</evidence>